<evidence type="ECO:0000313" key="1">
    <source>
        <dbReference type="EMBL" id="KAL0164809.1"/>
    </source>
</evidence>
<sequence>VVFGMVQGLRRGHLSGRAGDARRHCGFPPALFLLLRETAVCSQGTGFSVPETITTNWPARPPPTQ</sequence>
<keyword evidence="2" id="KW-1185">Reference proteome</keyword>
<organism evidence="1 2">
    <name type="scientific">Cirrhinus mrigala</name>
    <name type="common">Mrigala</name>
    <dbReference type="NCBI Taxonomy" id="683832"/>
    <lineage>
        <taxon>Eukaryota</taxon>
        <taxon>Metazoa</taxon>
        <taxon>Chordata</taxon>
        <taxon>Craniata</taxon>
        <taxon>Vertebrata</taxon>
        <taxon>Euteleostomi</taxon>
        <taxon>Actinopterygii</taxon>
        <taxon>Neopterygii</taxon>
        <taxon>Teleostei</taxon>
        <taxon>Ostariophysi</taxon>
        <taxon>Cypriniformes</taxon>
        <taxon>Cyprinidae</taxon>
        <taxon>Labeoninae</taxon>
        <taxon>Labeonini</taxon>
        <taxon>Cirrhinus</taxon>
    </lineage>
</organism>
<dbReference type="AlphaFoldDB" id="A0ABD0NSB3"/>
<dbReference type="EMBL" id="JAMKFB020000020">
    <property type="protein sequence ID" value="KAL0164809.1"/>
    <property type="molecule type" value="Genomic_DNA"/>
</dbReference>
<reference evidence="1 2" key="1">
    <citation type="submission" date="2024-05" db="EMBL/GenBank/DDBJ databases">
        <title>Genome sequencing and assembly of Indian major carp, Cirrhinus mrigala (Hamilton, 1822).</title>
        <authorList>
            <person name="Mohindra V."/>
            <person name="Chowdhury L.M."/>
            <person name="Lal K."/>
            <person name="Jena J.K."/>
        </authorList>
    </citation>
    <scope>NUCLEOTIDE SEQUENCE [LARGE SCALE GENOMIC DNA]</scope>
    <source>
        <strain evidence="1">CM1030</strain>
        <tissue evidence="1">Blood</tissue>
    </source>
</reference>
<feature type="non-terminal residue" evidence="1">
    <location>
        <position position="65"/>
    </location>
</feature>
<evidence type="ECO:0000313" key="2">
    <source>
        <dbReference type="Proteomes" id="UP001529510"/>
    </source>
</evidence>
<proteinExistence type="predicted"/>
<comment type="caution">
    <text evidence="1">The sequence shown here is derived from an EMBL/GenBank/DDBJ whole genome shotgun (WGS) entry which is preliminary data.</text>
</comment>
<protein>
    <submittedName>
        <fullName evidence="1">Uncharacterized protein</fullName>
    </submittedName>
</protein>
<feature type="non-terminal residue" evidence="1">
    <location>
        <position position="1"/>
    </location>
</feature>
<gene>
    <name evidence="1" type="ORF">M9458_040562</name>
</gene>
<accession>A0ABD0NSB3</accession>
<name>A0ABD0NSB3_CIRMR</name>
<dbReference type="Proteomes" id="UP001529510">
    <property type="component" value="Unassembled WGS sequence"/>
</dbReference>